<keyword evidence="3" id="KW-1185">Reference proteome</keyword>
<evidence type="ECO:0000313" key="3">
    <source>
        <dbReference type="Proteomes" id="UP001417504"/>
    </source>
</evidence>
<dbReference type="Proteomes" id="UP001417504">
    <property type="component" value="Unassembled WGS sequence"/>
</dbReference>
<gene>
    <name evidence="2" type="ORF">Sjap_015318</name>
</gene>
<accession>A0AAP0IKH1</accession>
<proteinExistence type="predicted"/>
<feature type="region of interest" description="Disordered" evidence="1">
    <location>
        <begin position="14"/>
        <end position="67"/>
    </location>
</feature>
<name>A0AAP0IKH1_9MAGN</name>
<organism evidence="2 3">
    <name type="scientific">Stephania japonica</name>
    <dbReference type="NCBI Taxonomy" id="461633"/>
    <lineage>
        <taxon>Eukaryota</taxon>
        <taxon>Viridiplantae</taxon>
        <taxon>Streptophyta</taxon>
        <taxon>Embryophyta</taxon>
        <taxon>Tracheophyta</taxon>
        <taxon>Spermatophyta</taxon>
        <taxon>Magnoliopsida</taxon>
        <taxon>Ranunculales</taxon>
        <taxon>Menispermaceae</taxon>
        <taxon>Menispermoideae</taxon>
        <taxon>Cissampelideae</taxon>
        <taxon>Stephania</taxon>
    </lineage>
</organism>
<sequence>MRCATAESRDDNIVCLGRDQGQKPSLRRPRKERTSPEGLKIAKDINNGEKGLTNSRLATDSMSIVDL</sequence>
<evidence type="ECO:0000313" key="2">
    <source>
        <dbReference type="EMBL" id="KAK9116371.1"/>
    </source>
</evidence>
<protein>
    <submittedName>
        <fullName evidence="2">Uncharacterized protein</fullName>
    </submittedName>
</protein>
<comment type="caution">
    <text evidence="2">The sequence shown here is derived from an EMBL/GenBank/DDBJ whole genome shotgun (WGS) entry which is preliminary data.</text>
</comment>
<dbReference type="AlphaFoldDB" id="A0AAP0IKH1"/>
<dbReference type="EMBL" id="JBBNAE010000006">
    <property type="protein sequence ID" value="KAK9116371.1"/>
    <property type="molecule type" value="Genomic_DNA"/>
</dbReference>
<reference evidence="2 3" key="1">
    <citation type="submission" date="2024-01" db="EMBL/GenBank/DDBJ databases">
        <title>Genome assemblies of Stephania.</title>
        <authorList>
            <person name="Yang L."/>
        </authorList>
    </citation>
    <scope>NUCLEOTIDE SEQUENCE [LARGE SCALE GENOMIC DNA]</scope>
    <source>
        <strain evidence="2">QJT</strain>
        <tissue evidence="2">Leaf</tissue>
    </source>
</reference>
<evidence type="ECO:0000256" key="1">
    <source>
        <dbReference type="SAM" id="MobiDB-lite"/>
    </source>
</evidence>
<feature type="compositionally biased region" description="Polar residues" evidence="1">
    <location>
        <begin position="52"/>
        <end position="67"/>
    </location>
</feature>
<feature type="compositionally biased region" description="Basic and acidic residues" evidence="1">
    <location>
        <begin position="32"/>
        <end position="47"/>
    </location>
</feature>